<keyword evidence="3" id="KW-1185">Reference proteome</keyword>
<reference evidence="2 3" key="1">
    <citation type="submission" date="2019-05" db="EMBL/GenBank/DDBJ databases">
        <title>Another draft genome of Portunus trituberculatus and its Hox gene families provides insights of decapod evolution.</title>
        <authorList>
            <person name="Jeong J.-H."/>
            <person name="Song I."/>
            <person name="Kim S."/>
            <person name="Choi T."/>
            <person name="Kim D."/>
            <person name="Ryu S."/>
            <person name="Kim W."/>
        </authorList>
    </citation>
    <scope>NUCLEOTIDE SEQUENCE [LARGE SCALE GENOMIC DNA]</scope>
    <source>
        <tissue evidence="2">Muscle</tissue>
    </source>
</reference>
<proteinExistence type="predicted"/>
<feature type="region of interest" description="Disordered" evidence="1">
    <location>
        <begin position="71"/>
        <end position="98"/>
    </location>
</feature>
<organism evidence="2 3">
    <name type="scientific">Portunus trituberculatus</name>
    <name type="common">Swimming crab</name>
    <name type="synonym">Neptunus trituberculatus</name>
    <dbReference type="NCBI Taxonomy" id="210409"/>
    <lineage>
        <taxon>Eukaryota</taxon>
        <taxon>Metazoa</taxon>
        <taxon>Ecdysozoa</taxon>
        <taxon>Arthropoda</taxon>
        <taxon>Crustacea</taxon>
        <taxon>Multicrustacea</taxon>
        <taxon>Malacostraca</taxon>
        <taxon>Eumalacostraca</taxon>
        <taxon>Eucarida</taxon>
        <taxon>Decapoda</taxon>
        <taxon>Pleocyemata</taxon>
        <taxon>Brachyura</taxon>
        <taxon>Eubrachyura</taxon>
        <taxon>Portunoidea</taxon>
        <taxon>Portunidae</taxon>
        <taxon>Portuninae</taxon>
        <taxon>Portunus</taxon>
    </lineage>
</organism>
<feature type="region of interest" description="Disordered" evidence="1">
    <location>
        <begin position="41"/>
        <end position="60"/>
    </location>
</feature>
<sequence>MSLTLASAVRLITNRDSDLSNWLLNEFDSRSERVEHHQHNLRCGDARRSPSHSCASLETLPGRATAPLHLGASSRWMEEEEEEGEEGATLREAGYSAPPSRRPVVAAALWVKCSHSNLCDAHSTIRQSGVETRVSRPGESDRKYILLCVHKTRA</sequence>
<dbReference type="Proteomes" id="UP000324222">
    <property type="component" value="Unassembled WGS sequence"/>
</dbReference>
<gene>
    <name evidence="2" type="ORF">E2C01_031089</name>
</gene>
<evidence type="ECO:0000256" key="1">
    <source>
        <dbReference type="SAM" id="MobiDB-lite"/>
    </source>
</evidence>
<evidence type="ECO:0000313" key="3">
    <source>
        <dbReference type="Proteomes" id="UP000324222"/>
    </source>
</evidence>
<dbReference type="EMBL" id="VSRR010003829">
    <property type="protein sequence ID" value="MPC37602.1"/>
    <property type="molecule type" value="Genomic_DNA"/>
</dbReference>
<protein>
    <submittedName>
        <fullName evidence="2">Uncharacterized protein</fullName>
    </submittedName>
</protein>
<dbReference type="AlphaFoldDB" id="A0A5B7ETJ3"/>
<name>A0A5B7ETJ3_PORTR</name>
<accession>A0A5B7ETJ3</accession>
<comment type="caution">
    <text evidence="2">The sequence shown here is derived from an EMBL/GenBank/DDBJ whole genome shotgun (WGS) entry which is preliminary data.</text>
</comment>
<evidence type="ECO:0000313" key="2">
    <source>
        <dbReference type="EMBL" id="MPC37602.1"/>
    </source>
</evidence>